<proteinExistence type="predicted"/>
<protein>
    <submittedName>
        <fullName evidence="1">Uncharacterized protein</fullName>
    </submittedName>
</protein>
<organism evidence="1">
    <name type="scientific">marine sediment metagenome</name>
    <dbReference type="NCBI Taxonomy" id="412755"/>
    <lineage>
        <taxon>unclassified sequences</taxon>
        <taxon>metagenomes</taxon>
        <taxon>ecological metagenomes</taxon>
    </lineage>
</organism>
<accession>X0RMT0</accession>
<name>X0RMT0_9ZZZZ</name>
<sequence length="42" mass="4630">TWFLQSGRNTLRVRAVNKFGVGGKPSRVVLNHADAPQPIRGE</sequence>
<dbReference type="AlphaFoldDB" id="X0RMT0"/>
<gene>
    <name evidence="1" type="ORF">S01H1_10236</name>
</gene>
<evidence type="ECO:0000313" key="1">
    <source>
        <dbReference type="EMBL" id="GAF70103.1"/>
    </source>
</evidence>
<dbReference type="EMBL" id="BARS01005228">
    <property type="protein sequence ID" value="GAF70103.1"/>
    <property type="molecule type" value="Genomic_DNA"/>
</dbReference>
<comment type="caution">
    <text evidence="1">The sequence shown here is derived from an EMBL/GenBank/DDBJ whole genome shotgun (WGS) entry which is preliminary data.</text>
</comment>
<reference evidence="1" key="1">
    <citation type="journal article" date="2014" name="Front. Microbiol.">
        <title>High frequency of phylogenetically diverse reductive dehalogenase-homologous genes in deep subseafloor sedimentary metagenomes.</title>
        <authorList>
            <person name="Kawai M."/>
            <person name="Futagami T."/>
            <person name="Toyoda A."/>
            <person name="Takaki Y."/>
            <person name="Nishi S."/>
            <person name="Hori S."/>
            <person name="Arai W."/>
            <person name="Tsubouchi T."/>
            <person name="Morono Y."/>
            <person name="Uchiyama I."/>
            <person name="Ito T."/>
            <person name="Fujiyama A."/>
            <person name="Inagaki F."/>
            <person name="Takami H."/>
        </authorList>
    </citation>
    <scope>NUCLEOTIDE SEQUENCE</scope>
    <source>
        <strain evidence="1">Expedition CK06-06</strain>
    </source>
</reference>
<feature type="non-terminal residue" evidence="1">
    <location>
        <position position="1"/>
    </location>
</feature>